<sequence length="132" mass="14705">MFVNVLRFRFKEGVTAEEQDEVLTVMRRTASLESSVLGVVGADLGDPAEGFTHAYLAVIADLDAFKRYTWDPVHLSGDEVIMDKLEKMSAVRFSDDDPAIGQAMYAEVAAKRERFPVWSKRVGELFGEDSLA</sequence>
<dbReference type="InterPro" id="IPR013097">
    <property type="entry name" value="Dabb"/>
</dbReference>
<dbReference type="EMBL" id="SMKA01000034">
    <property type="protein sequence ID" value="TDC31361.1"/>
    <property type="molecule type" value="Genomic_DNA"/>
</dbReference>
<comment type="caution">
    <text evidence="2">The sequence shown here is derived from an EMBL/GenBank/DDBJ whole genome shotgun (WGS) entry which is preliminary data.</text>
</comment>
<accession>A0A4R4Q7U7</accession>
<dbReference type="SUPFAM" id="SSF54909">
    <property type="entry name" value="Dimeric alpha+beta barrel"/>
    <property type="match status" value="1"/>
</dbReference>
<keyword evidence="3" id="KW-1185">Reference proteome</keyword>
<dbReference type="Pfam" id="PF07876">
    <property type="entry name" value="Dabb"/>
    <property type="match status" value="1"/>
</dbReference>
<evidence type="ECO:0000259" key="1">
    <source>
        <dbReference type="PROSITE" id="PS51502"/>
    </source>
</evidence>
<dbReference type="Proteomes" id="UP000295075">
    <property type="component" value="Unassembled WGS sequence"/>
</dbReference>
<dbReference type="AlphaFoldDB" id="A0A4R4Q7U7"/>
<evidence type="ECO:0000313" key="2">
    <source>
        <dbReference type="EMBL" id="TDC31361.1"/>
    </source>
</evidence>
<dbReference type="PROSITE" id="PS51502">
    <property type="entry name" value="S_R_A_B_BARREL"/>
    <property type="match status" value="1"/>
</dbReference>
<feature type="domain" description="Stress-response A/B barrel" evidence="1">
    <location>
        <begin position="2"/>
        <end position="93"/>
    </location>
</feature>
<dbReference type="OrthoDB" id="5518399at2"/>
<protein>
    <submittedName>
        <fullName evidence="2">Dabb family protein</fullName>
    </submittedName>
</protein>
<dbReference type="RefSeq" id="WP_132405529.1">
    <property type="nucleotide sequence ID" value="NZ_SMKA01000034.1"/>
</dbReference>
<proteinExistence type="predicted"/>
<organism evidence="2 3">
    <name type="scientific">Kribbella albertanoniae</name>
    <dbReference type="NCBI Taxonomy" id="1266829"/>
    <lineage>
        <taxon>Bacteria</taxon>
        <taxon>Bacillati</taxon>
        <taxon>Actinomycetota</taxon>
        <taxon>Actinomycetes</taxon>
        <taxon>Propionibacteriales</taxon>
        <taxon>Kribbellaceae</taxon>
        <taxon>Kribbella</taxon>
    </lineage>
</organism>
<dbReference type="SMART" id="SM00886">
    <property type="entry name" value="Dabb"/>
    <property type="match status" value="1"/>
</dbReference>
<gene>
    <name evidence="2" type="ORF">E1261_11145</name>
</gene>
<dbReference type="InterPro" id="IPR011008">
    <property type="entry name" value="Dimeric_a/b-barrel"/>
</dbReference>
<reference evidence="2 3" key="1">
    <citation type="submission" date="2019-03" db="EMBL/GenBank/DDBJ databases">
        <title>Draft genome sequences of novel Actinobacteria.</title>
        <authorList>
            <person name="Sahin N."/>
            <person name="Ay H."/>
            <person name="Saygin H."/>
        </authorList>
    </citation>
    <scope>NUCLEOTIDE SEQUENCE [LARGE SCALE GENOMIC DNA]</scope>
    <source>
        <strain evidence="2 3">JCM 30547</strain>
    </source>
</reference>
<name>A0A4R4Q7U7_9ACTN</name>
<dbReference type="Gene3D" id="3.30.70.100">
    <property type="match status" value="1"/>
</dbReference>
<evidence type="ECO:0000313" key="3">
    <source>
        <dbReference type="Proteomes" id="UP000295075"/>
    </source>
</evidence>